<proteinExistence type="predicted"/>
<feature type="compositionally biased region" description="Low complexity" evidence="1">
    <location>
        <begin position="31"/>
        <end position="49"/>
    </location>
</feature>
<feature type="non-terminal residue" evidence="2">
    <location>
        <position position="49"/>
    </location>
</feature>
<organism evidence="2">
    <name type="scientific">uncultured Thermomicrobiales bacterium</name>
    <dbReference type="NCBI Taxonomy" id="1645740"/>
    <lineage>
        <taxon>Bacteria</taxon>
        <taxon>Pseudomonadati</taxon>
        <taxon>Thermomicrobiota</taxon>
        <taxon>Thermomicrobia</taxon>
        <taxon>Thermomicrobiales</taxon>
        <taxon>environmental samples</taxon>
    </lineage>
</organism>
<feature type="region of interest" description="Disordered" evidence="1">
    <location>
        <begin position="26"/>
        <end position="49"/>
    </location>
</feature>
<reference evidence="2" key="1">
    <citation type="submission" date="2020-02" db="EMBL/GenBank/DDBJ databases">
        <authorList>
            <person name="Meier V. D."/>
        </authorList>
    </citation>
    <scope>NUCLEOTIDE SEQUENCE</scope>
    <source>
        <strain evidence="2">AVDCRST_MAG73</strain>
    </source>
</reference>
<sequence length="49" mass="5297">ESVTGELAAGERDRRVWCRADRSGGATVATLRGPPARGRRPGLLPRRLV</sequence>
<evidence type="ECO:0000256" key="1">
    <source>
        <dbReference type="SAM" id="MobiDB-lite"/>
    </source>
</evidence>
<dbReference type="EMBL" id="CADCWE010000202">
    <property type="protein sequence ID" value="CAA9553448.1"/>
    <property type="molecule type" value="Genomic_DNA"/>
</dbReference>
<gene>
    <name evidence="2" type="ORF">AVDCRST_MAG73-3015</name>
</gene>
<name>A0A6J4UKX2_9BACT</name>
<protein>
    <submittedName>
        <fullName evidence="2">Uncharacterized protein</fullName>
    </submittedName>
</protein>
<dbReference type="AlphaFoldDB" id="A0A6J4UKX2"/>
<accession>A0A6J4UKX2</accession>
<feature type="non-terminal residue" evidence="2">
    <location>
        <position position="1"/>
    </location>
</feature>
<evidence type="ECO:0000313" key="2">
    <source>
        <dbReference type="EMBL" id="CAA9553448.1"/>
    </source>
</evidence>